<gene>
    <name evidence="1" type="ORF">PHYPO_G00065040</name>
</gene>
<protein>
    <submittedName>
        <fullName evidence="1">Uncharacterized protein</fullName>
    </submittedName>
</protein>
<proteinExistence type="predicted"/>
<accession>A0A5N5M2H1</accession>
<keyword evidence="2" id="KW-1185">Reference proteome</keyword>
<dbReference type="Proteomes" id="UP000327468">
    <property type="component" value="Chromosome 15"/>
</dbReference>
<dbReference type="EMBL" id="VFJC01000016">
    <property type="protein sequence ID" value="KAB5549232.1"/>
    <property type="molecule type" value="Genomic_DNA"/>
</dbReference>
<comment type="caution">
    <text evidence="1">The sequence shown here is derived from an EMBL/GenBank/DDBJ whole genome shotgun (WGS) entry which is preliminary data.</text>
</comment>
<sequence>MTLLSLKTTFPSVLQREDFLKLKAPRAALTQSVAPRPDSSWTFTSCGTLRGFLRGLALSNGPGGRFVKG</sequence>
<evidence type="ECO:0000313" key="2">
    <source>
        <dbReference type="Proteomes" id="UP000327468"/>
    </source>
</evidence>
<evidence type="ECO:0000313" key="1">
    <source>
        <dbReference type="EMBL" id="KAB5549232.1"/>
    </source>
</evidence>
<dbReference type="AlphaFoldDB" id="A0A5N5M2H1"/>
<organism evidence="1 2">
    <name type="scientific">Pangasianodon hypophthalmus</name>
    <name type="common">Striped catfish</name>
    <name type="synonym">Helicophagus hypophthalmus</name>
    <dbReference type="NCBI Taxonomy" id="310915"/>
    <lineage>
        <taxon>Eukaryota</taxon>
        <taxon>Metazoa</taxon>
        <taxon>Chordata</taxon>
        <taxon>Craniata</taxon>
        <taxon>Vertebrata</taxon>
        <taxon>Euteleostomi</taxon>
        <taxon>Actinopterygii</taxon>
        <taxon>Neopterygii</taxon>
        <taxon>Teleostei</taxon>
        <taxon>Ostariophysi</taxon>
        <taxon>Siluriformes</taxon>
        <taxon>Pangasiidae</taxon>
        <taxon>Pangasianodon</taxon>
    </lineage>
</organism>
<name>A0A5N5M2H1_PANHP</name>
<reference evidence="1 2" key="1">
    <citation type="submission" date="2019-06" db="EMBL/GenBank/DDBJ databases">
        <title>A chromosome-scale genome assembly of the striped catfish, Pangasianodon hypophthalmus.</title>
        <authorList>
            <person name="Wen M."/>
            <person name="Zahm M."/>
            <person name="Roques C."/>
            <person name="Cabau C."/>
            <person name="Klopp C."/>
            <person name="Donnadieu C."/>
            <person name="Jouanno E."/>
            <person name="Avarre J.-C."/>
            <person name="Campet M."/>
            <person name="Ha T.T.T."/>
            <person name="Dugue R."/>
            <person name="Lampietro C."/>
            <person name="Louis A."/>
            <person name="Herpin A."/>
            <person name="Echchiki A."/>
            <person name="Berthelot C."/>
            <person name="Parey E."/>
            <person name="Roest-Crollius H."/>
            <person name="Braasch I."/>
            <person name="Postlethwait J."/>
            <person name="Bobe J."/>
            <person name="Montfort J."/>
            <person name="Bouchez O."/>
            <person name="Begum T."/>
            <person name="Schartl M."/>
            <person name="Guiguen Y."/>
        </authorList>
    </citation>
    <scope>NUCLEOTIDE SEQUENCE [LARGE SCALE GENOMIC DNA]</scope>
    <source>
        <strain evidence="1 2">Indonesia</strain>
        <tissue evidence="1">Blood</tissue>
    </source>
</reference>